<gene>
    <name evidence="1" type="ORF">MRB53_032521</name>
</gene>
<accession>A0ACC2KT08</accession>
<reference evidence="1 2" key="1">
    <citation type="journal article" date="2022" name="Hortic Res">
        <title>A haplotype resolved chromosomal level avocado genome allows analysis of novel avocado genes.</title>
        <authorList>
            <person name="Nath O."/>
            <person name="Fletcher S.J."/>
            <person name="Hayward A."/>
            <person name="Shaw L.M."/>
            <person name="Masouleh A.K."/>
            <person name="Furtado A."/>
            <person name="Henry R.J."/>
            <person name="Mitter N."/>
        </authorList>
    </citation>
    <scope>NUCLEOTIDE SEQUENCE [LARGE SCALE GENOMIC DNA]</scope>
    <source>
        <strain evidence="2">cv. Hass</strain>
    </source>
</reference>
<sequence length="295" mass="32686">METRIQTVVYDNPPLECGACKRLQLQSSTCIYYNHAPTKEPTPNPTDKGKEKVIDSKSTSPEGEWQEVARRRRGRQTSSSHEPGPLRIHQAKTRSRSPSGTLIEPRGNKLLPKPMQLSHPRHAQGNNHAAHTPSPTTNPRESRSVLSNHLDVPSKTSSHQSECHPMHDPQDIATCHPTSLPQTTDRTTLARTPNQEQDGDTTTKGDAMSGTQIIQDQSQCNTPPPVPSQPACRTIENTYIHHPPQNYSHPLPPSSLASQHVSLTSPKLGHFGHAQPVRQQQAPRSLSHQRQPHLL</sequence>
<dbReference type="Proteomes" id="UP001234297">
    <property type="component" value="Chromosome 11"/>
</dbReference>
<protein>
    <submittedName>
        <fullName evidence="1">Uncharacterized protein</fullName>
    </submittedName>
</protein>
<keyword evidence="2" id="KW-1185">Reference proteome</keyword>
<name>A0ACC2KT08_PERAE</name>
<comment type="caution">
    <text evidence="1">The sequence shown here is derived from an EMBL/GenBank/DDBJ whole genome shotgun (WGS) entry which is preliminary data.</text>
</comment>
<proteinExistence type="predicted"/>
<organism evidence="1 2">
    <name type="scientific">Persea americana</name>
    <name type="common">Avocado</name>
    <dbReference type="NCBI Taxonomy" id="3435"/>
    <lineage>
        <taxon>Eukaryota</taxon>
        <taxon>Viridiplantae</taxon>
        <taxon>Streptophyta</taxon>
        <taxon>Embryophyta</taxon>
        <taxon>Tracheophyta</taxon>
        <taxon>Spermatophyta</taxon>
        <taxon>Magnoliopsida</taxon>
        <taxon>Magnoliidae</taxon>
        <taxon>Laurales</taxon>
        <taxon>Lauraceae</taxon>
        <taxon>Persea</taxon>
    </lineage>
</organism>
<dbReference type="EMBL" id="CM056819">
    <property type="protein sequence ID" value="KAJ8623991.1"/>
    <property type="molecule type" value="Genomic_DNA"/>
</dbReference>
<evidence type="ECO:0000313" key="1">
    <source>
        <dbReference type="EMBL" id="KAJ8623991.1"/>
    </source>
</evidence>
<evidence type="ECO:0000313" key="2">
    <source>
        <dbReference type="Proteomes" id="UP001234297"/>
    </source>
</evidence>